<proteinExistence type="predicted"/>
<dbReference type="Proteomes" id="UP001501612">
    <property type="component" value="Unassembled WGS sequence"/>
</dbReference>
<dbReference type="EMBL" id="BAAAMY010000004">
    <property type="protein sequence ID" value="GAA1917210.1"/>
    <property type="molecule type" value="Genomic_DNA"/>
</dbReference>
<reference evidence="1 2" key="1">
    <citation type="journal article" date="2019" name="Int. J. Syst. Evol. Microbiol.">
        <title>The Global Catalogue of Microorganisms (GCM) 10K type strain sequencing project: providing services to taxonomists for standard genome sequencing and annotation.</title>
        <authorList>
            <consortium name="The Broad Institute Genomics Platform"/>
            <consortium name="The Broad Institute Genome Sequencing Center for Infectious Disease"/>
            <person name="Wu L."/>
            <person name="Ma J."/>
        </authorList>
    </citation>
    <scope>NUCLEOTIDE SEQUENCE [LARGE SCALE GENOMIC DNA]</scope>
    <source>
        <strain evidence="1 2">JCM 14046</strain>
    </source>
</reference>
<comment type="caution">
    <text evidence="1">The sequence shown here is derived from an EMBL/GenBank/DDBJ whole genome shotgun (WGS) entry which is preliminary data.</text>
</comment>
<gene>
    <name evidence="1" type="ORF">GCM10009737_18340</name>
</gene>
<sequence>MSAPRSQVPARRAARLVRTGGLAAGVLVLSAGCALRPGIAAQVDEETIDSGRVDDITAAVCEVEGPTYTSPLPLAALKGLVLQTLVDEQLAAEVAETYDVGPGSDFGDQQREFAAQVADQPEDVRDGYLAVLRAASYAQAIFTAAATEQLTSDGEDPADPAALERTVQGIRALAARDADIEISPRFGLAYVDGRLTADESGSVPASDSAIAAAASLSGDQAADPGYAASLPADQVCGG</sequence>
<evidence type="ECO:0000313" key="2">
    <source>
        <dbReference type="Proteomes" id="UP001501612"/>
    </source>
</evidence>
<accession>A0ABN2PB64</accession>
<organism evidence="1 2">
    <name type="scientific">Nocardioides lentus</name>
    <dbReference type="NCBI Taxonomy" id="338077"/>
    <lineage>
        <taxon>Bacteria</taxon>
        <taxon>Bacillati</taxon>
        <taxon>Actinomycetota</taxon>
        <taxon>Actinomycetes</taxon>
        <taxon>Propionibacteriales</taxon>
        <taxon>Nocardioidaceae</taxon>
        <taxon>Nocardioides</taxon>
    </lineage>
</organism>
<dbReference type="RefSeq" id="WP_344006365.1">
    <property type="nucleotide sequence ID" value="NZ_BAAAMY010000004.1"/>
</dbReference>
<name>A0ABN2PB64_9ACTN</name>
<evidence type="ECO:0000313" key="1">
    <source>
        <dbReference type="EMBL" id="GAA1917210.1"/>
    </source>
</evidence>
<dbReference type="PROSITE" id="PS51257">
    <property type="entry name" value="PROKAR_LIPOPROTEIN"/>
    <property type="match status" value="1"/>
</dbReference>
<keyword evidence="2" id="KW-1185">Reference proteome</keyword>
<protein>
    <submittedName>
        <fullName evidence="1">Uncharacterized protein</fullName>
    </submittedName>
</protein>